<dbReference type="AlphaFoldDB" id="S0EUX4"/>
<dbReference type="Proteomes" id="UP000014227">
    <property type="component" value="Chromosome I"/>
</dbReference>
<evidence type="ECO:0000313" key="1">
    <source>
        <dbReference type="EMBL" id="CCW34152.1"/>
    </source>
</evidence>
<dbReference type="InParanoid" id="S0EUX4"/>
<evidence type="ECO:0000313" key="2">
    <source>
        <dbReference type="Proteomes" id="UP000014227"/>
    </source>
</evidence>
<dbReference type="KEGG" id="ccz:CCALI_00315"/>
<keyword evidence="2" id="KW-1185">Reference proteome</keyword>
<proteinExistence type="predicted"/>
<dbReference type="HOGENOM" id="CLU_2328693_0_0_0"/>
<reference evidence="2" key="1">
    <citation type="submission" date="2013-03" db="EMBL/GenBank/DDBJ databases">
        <title>Genome sequence of Chthonomonas calidirosea, the first sequenced genome from the Armatimonadetes phylum (formally candidate division OP10).</title>
        <authorList>
            <person name="Lee K.C.Y."/>
            <person name="Morgan X.C."/>
            <person name="Dunfield P.F."/>
            <person name="Tamas I."/>
            <person name="Houghton K.M."/>
            <person name="Vyssotski M."/>
            <person name="Ryan J.L.J."/>
            <person name="Lagutin K."/>
            <person name="McDonald I.R."/>
            <person name="Stott M.B."/>
        </authorList>
    </citation>
    <scope>NUCLEOTIDE SEQUENCE [LARGE SCALE GENOMIC DNA]</scope>
    <source>
        <strain evidence="2">DSM 23976 / ICMP 18418 / T49</strain>
    </source>
</reference>
<dbReference type="EMBL" id="HF951689">
    <property type="protein sequence ID" value="CCW34152.1"/>
    <property type="molecule type" value="Genomic_DNA"/>
</dbReference>
<name>S0EUX4_CHTCT</name>
<accession>S0EUX4</accession>
<evidence type="ECO:0008006" key="3">
    <source>
        <dbReference type="Google" id="ProtNLM"/>
    </source>
</evidence>
<organism evidence="1 2">
    <name type="scientific">Chthonomonas calidirosea (strain DSM 23976 / ICMP 18418 / T49)</name>
    <dbReference type="NCBI Taxonomy" id="1303518"/>
    <lineage>
        <taxon>Bacteria</taxon>
        <taxon>Bacillati</taxon>
        <taxon>Armatimonadota</taxon>
        <taxon>Chthonomonadia</taxon>
        <taxon>Chthonomonadales</taxon>
        <taxon>Chthonomonadaceae</taxon>
        <taxon>Chthonomonas</taxon>
    </lineage>
</organism>
<sequence>MDDPSLKPLAQKYAQAEAALKAHPNDANAKKAYVNAAYNYAHTIEYVSDKLEPVIKYRAALLLYRKALAVDPNNAPCEREKDQIEAIYRTMPGGVPQE</sequence>
<gene>
    <name evidence="1" type="ORF">CCALI_00315</name>
</gene>
<protein>
    <recommendedName>
        <fullName evidence="3">Tetratricopeptide repeat</fullName>
    </recommendedName>
</protein>
<dbReference type="PATRIC" id="fig|1303518.3.peg.321"/>